<keyword evidence="2" id="KW-0680">Restriction system</keyword>
<evidence type="ECO:0000256" key="3">
    <source>
        <dbReference type="ARBA" id="ARBA00023125"/>
    </source>
</evidence>
<dbReference type="InterPro" id="IPR044946">
    <property type="entry name" value="Restrct_endonuc_typeI_TRD_sf"/>
</dbReference>
<keyword evidence="6" id="KW-1185">Reference proteome</keyword>
<dbReference type="InterPro" id="IPR051212">
    <property type="entry name" value="Type-I_RE_S_subunit"/>
</dbReference>
<dbReference type="EMBL" id="JACJKX010000031">
    <property type="protein sequence ID" value="MBM6929429.1"/>
    <property type="molecule type" value="Genomic_DNA"/>
</dbReference>
<gene>
    <name evidence="5" type="ORF">H5985_09165</name>
</gene>
<dbReference type="SUPFAM" id="SSF116734">
    <property type="entry name" value="DNA methylase specificity domain"/>
    <property type="match status" value="2"/>
</dbReference>
<proteinExistence type="inferred from homology"/>
<accession>A0ABS2GVL1</accession>
<dbReference type="Gene3D" id="3.90.220.20">
    <property type="entry name" value="DNA methylase specificity domains"/>
    <property type="match status" value="2"/>
</dbReference>
<name>A0ABS2GVL1_9BURK</name>
<comment type="caution">
    <text evidence="5">The sequence shown here is derived from an EMBL/GenBank/DDBJ whole genome shotgun (WGS) entry which is preliminary data.</text>
</comment>
<evidence type="ECO:0000259" key="4">
    <source>
        <dbReference type="Pfam" id="PF01420"/>
    </source>
</evidence>
<dbReference type="Pfam" id="PF01420">
    <property type="entry name" value="Methylase_S"/>
    <property type="match status" value="2"/>
</dbReference>
<evidence type="ECO:0000313" key="6">
    <source>
        <dbReference type="Proteomes" id="UP000777002"/>
    </source>
</evidence>
<sequence length="423" mass="47474">QLGSEPEVVEIGEPQSEVPFTIPEKWKWVRLLDVAHINPKVTATDANANVSFIPMAAVSAGYLNYISLEEKRPWNIVKSGYTKFADGDVLVAKITPCFQNRKSAIANNLISGTGCGSSEFHVLRPHENIVDREYLLLFVKSSWFIAYGIENLKGTAGQQRLGTSELKNCGVPLPPISEQRRIVAKTKKLFEQIDQAEKAYNELSGPLSERFRELCLERAIQGKLVPQLENEPAVQQIGKLIDTKPFSIPKKWKWTQLKNVTSKITDGTHHSPPSADKGDFLYITAKNIKSTGVDLTNVTYVSKEIHEEIFKRCNPEYGDVLFIKDGATTGVVTINNLENPFSLLSSVALLKVKRELLLPEFLVYVLRSQYAKDIVAKQMQGTGIPRVTLKKLKELWIPIPPLDEQYRISQKLVNLITATSLFR</sequence>
<feature type="domain" description="Type I restriction modification DNA specificity" evidence="4">
    <location>
        <begin position="249"/>
        <end position="418"/>
    </location>
</feature>
<keyword evidence="5" id="KW-0378">Hydrolase</keyword>
<evidence type="ECO:0000313" key="5">
    <source>
        <dbReference type="EMBL" id="MBM6929429.1"/>
    </source>
</evidence>
<dbReference type="PANTHER" id="PTHR43140:SF1">
    <property type="entry name" value="TYPE I RESTRICTION ENZYME ECOKI SPECIFICITY SUBUNIT"/>
    <property type="match status" value="1"/>
</dbReference>
<feature type="non-terminal residue" evidence="5">
    <location>
        <position position="1"/>
    </location>
</feature>
<dbReference type="CDD" id="cd17260">
    <property type="entry name" value="RMtype1_S_EcoEI-TRD1-CR1_like"/>
    <property type="match status" value="1"/>
</dbReference>
<evidence type="ECO:0000256" key="2">
    <source>
        <dbReference type="ARBA" id="ARBA00022747"/>
    </source>
</evidence>
<protein>
    <submittedName>
        <fullName evidence="5">Restriction endonuclease subunit S</fullName>
    </submittedName>
</protein>
<keyword evidence="3" id="KW-0238">DNA-binding</keyword>
<evidence type="ECO:0000256" key="1">
    <source>
        <dbReference type="ARBA" id="ARBA00010923"/>
    </source>
</evidence>
<dbReference type="RefSeq" id="WP_205051010.1">
    <property type="nucleotide sequence ID" value="NZ_JACJKX010000031.1"/>
</dbReference>
<dbReference type="CDD" id="cd17246">
    <property type="entry name" value="RMtype1_S_SonII-TRD2-CR2_like"/>
    <property type="match status" value="1"/>
</dbReference>
<dbReference type="Proteomes" id="UP000777002">
    <property type="component" value="Unassembled WGS sequence"/>
</dbReference>
<dbReference type="GO" id="GO:0004519">
    <property type="term" value="F:endonuclease activity"/>
    <property type="evidence" value="ECO:0007669"/>
    <property type="project" value="UniProtKB-KW"/>
</dbReference>
<dbReference type="PANTHER" id="PTHR43140">
    <property type="entry name" value="TYPE-1 RESTRICTION ENZYME ECOKI SPECIFICITY PROTEIN"/>
    <property type="match status" value="1"/>
</dbReference>
<dbReference type="InterPro" id="IPR000055">
    <property type="entry name" value="Restrct_endonuc_typeI_TRD"/>
</dbReference>
<reference evidence="5 6" key="1">
    <citation type="journal article" date="2021" name="Sci. Rep.">
        <title>The distribution of antibiotic resistance genes in chicken gut microbiota commensals.</title>
        <authorList>
            <person name="Juricova H."/>
            <person name="Matiasovicova J."/>
            <person name="Kubasova T."/>
            <person name="Cejkova D."/>
            <person name="Rychlik I."/>
        </authorList>
    </citation>
    <scope>NUCLEOTIDE SEQUENCE [LARGE SCALE GENOMIC DNA]</scope>
    <source>
        <strain evidence="5 6">An562</strain>
    </source>
</reference>
<organism evidence="5 6">
    <name type="scientific">Parasutterella secunda</name>
    <dbReference type="NCBI Taxonomy" id="626947"/>
    <lineage>
        <taxon>Bacteria</taxon>
        <taxon>Pseudomonadati</taxon>
        <taxon>Pseudomonadota</taxon>
        <taxon>Betaproteobacteria</taxon>
        <taxon>Burkholderiales</taxon>
        <taxon>Sutterellaceae</taxon>
        <taxon>Parasutterella</taxon>
    </lineage>
</organism>
<keyword evidence="5" id="KW-0255">Endonuclease</keyword>
<feature type="domain" description="Type I restriction modification DNA specificity" evidence="4">
    <location>
        <begin position="23"/>
        <end position="203"/>
    </location>
</feature>
<comment type="similarity">
    <text evidence="1">Belongs to the type-I restriction system S methylase family.</text>
</comment>
<keyword evidence="5" id="KW-0540">Nuclease</keyword>